<keyword evidence="11" id="KW-0030">Aminoacyl-tRNA synthetase</keyword>
<evidence type="ECO:0000256" key="9">
    <source>
        <dbReference type="ARBA" id="ARBA00022842"/>
    </source>
</evidence>
<dbReference type="SUPFAM" id="SSF55681">
    <property type="entry name" value="Class II aaRS and biotin synthetases"/>
    <property type="match status" value="1"/>
</dbReference>
<keyword evidence="9" id="KW-0460">Magnesium</keyword>
<dbReference type="GO" id="GO:0005524">
    <property type="term" value="F:ATP binding"/>
    <property type="evidence" value="ECO:0007669"/>
    <property type="project" value="UniProtKB-KW"/>
</dbReference>
<dbReference type="InterPro" id="IPR004529">
    <property type="entry name" value="Phe-tRNA-synth_IIc_asu"/>
</dbReference>
<proteinExistence type="inferred from homology"/>
<dbReference type="Proteomes" id="UP000663699">
    <property type="component" value="Chromosome 17"/>
</dbReference>
<dbReference type="GO" id="GO:0006432">
    <property type="term" value="P:phenylalanyl-tRNA aminoacylation"/>
    <property type="evidence" value="ECO:0007669"/>
    <property type="project" value="InterPro"/>
</dbReference>
<evidence type="ECO:0000313" key="14">
    <source>
        <dbReference type="EMBL" id="QSL67118.1"/>
    </source>
</evidence>
<keyword evidence="4" id="KW-0963">Cytoplasm</keyword>
<dbReference type="AlphaFoldDB" id="A0A899G765"/>
<evidence type="ECO:0000256" key="12">
    <source>
        <dbReference type="ARBA" id="ARBA00030612"/>
    </source>
</evidence>
<keyword evidence="7" id="KW-0547">Nucleotide-binding</keyword>
<dbReference type="GO" id="GO:0004826">
    <property type="term" value="F:phenylalanine-tRNA ligase activity"/>
    <property type="evidence" value="ECO:0007669"/>
    <property type="project" value="UniProtKB-EC"/>
</dbReference>
<dbReference type="InterPro" id="IPR045864">
    <property type="entry name" value="aa-tRNA-synth_II/BPL/LPL"/>
</dbReference>
<dbReference type="GO" id="GO:0005829">
    <property type="term" value="C:cytosol"/>
    <property type="evidence" value="ECO:0007669"/>
    <property type="project" value="TreeGrafter"/>
</dbReference>
<evidence type="ECO:0000256" key="3">
    <source>
        <dbReference type="ARBA" id="ARBA00012814"/>
    </source>
</evidence>
<dbReference type="PANTHER" id="PTHR11538:SF40">
    <property type="entry name" value="PHENYLALANINE--TRNA LIGASE ALPHA SUBUNIT"/>
    <property type="match status" value="1"/>
</dbReference>
<evidence type="ECO:0000256" key="5">
    <source>
        <dbReference type="ARBA" id="ARBA00022598"/>
    </source>
</evidence>
<keyword evidence="15" id="KW-1185">Reference proteome</keyword>
<sequence length="433" mass="49581">MEPLDELKTLILTTLYTGDIEDTLVLRLNGEKRPIDQQKIQGCLNSLASKQMVTYKSIEREYFVLTEEAKNIVLNGSHEAKIFNLISSSVDGLTLQELESIMGPSMEHGLKQVFKNKWVKRVGNSLVKNVHSITDTVSHNLKVIQENGTHPDSSVITELRKRKLLEKNKQLSFSVKKGPEFSLSIKEQITDLTVAILQSKLYESMEFKSYNFDAKGANIPCGSLHPLLKMREEFRSIFFELGFEEMPTNKFVESCFWNFDSLFVPQQHPARDLQDTFYIKTPQLSKPIQEKGYVEAVRRIHEEGDFGSIGYRYPWSLEESRRLVLRTHTTSISATMLYKLANQEGGFTPAKYFSIDRVFRNETVDSTHLAEFHQVEGVIADYNLTLGDLIGFMDLFYSKMGVKNLKFKPTYNPYTDVRTYGTSKGCQSLWLGP</sequence>
<evidence type="ECO:0000256" key="8">
    <source>
        <dbReference type="ARBA" id="ARBA00022840"/>
    </source>
</evidence>
<keyword evidence="6" id="KW-0479">Metal-binding</keyword>
<name>A0A899G765_9ASCO</name>
<dbReference type="EC" id="6.1.1.20" evidence="3"/>
<evidence type="ECO:0000313" key="15">
    <source>
        <dbReference type="Proteomes" id="UP000663699"/>
    </source>
</evidence>
<dbReference type="Gene3D" id="1.10.10.2330">
    <property type="match status" value="1"/>
</dbReference>
<reference evidence="14" key="1">
    <citation type="submission" date="2020-06" db="EMBL/GenBank/DDBJ databases">
        <title>Genomes of multiple members of Pneumocystis genus reveal paths to human pathogen Pneumocystis jirovecii.</title>
        <authorList>
            <person name="Cisse O.H."/>
            <person name="Ma L."/>
            <person name="Dekker J."/>
            <person name="Khil P."/>
            <person name="Jo J."/>
            <person name="Brenchley J."/>
            <person name="Blair R."/>
            <person name="Pahar B."/>
            <person name="Chabe M."/>
            <person name="Van Rompay K.A."/>
            <person name="Keesler R."/>
            <person name="Sukura A."/>
            <person name="Hirsch V."/>
            <person name="Kutty G."/>
            <person name="Liu Y."/>
            <person name="Peng L."/>
            <person name="Chen J."/>
            <person name="Song J."/>
            <person name="Weissenbacher-Lang C."/>
            <person name="Xu J."/>
            <person name="Upham N.S."/>
            <person name="Stajich J.E."/>
            <person name="Cuomo C.A."/>
            <person name="Cushion M.T."/>
            <person name="Kovacs J.A."/>
        </authorList>
    </citation>
    <scope>NUCLEOTIDE SEQUENCE</scope>
    <source>
        <strain evidence="14">2A</strain>
    </source>
</reference>
<evidence type="ECO:0000256" key="11">
    <source>
        <dbReference type="ARBA" id="ARBA00023146"/>
    </source>
</evidence>
<dbReference type="Pfam" id="PF18553">
    <property type="entry name" value="PheRS_DBD3"/>
    <property type="match status" value="1"/>
</dbReference>
<gene>
    <name evidence="14" type="ORF">MERGE_001507</name>
</gene>
<comment type="similarity">
    <text evidence="2">Belongs to the class-II aminoacyl-tRNA synthetase family. Phe-tRNA synthetase alpha subunit type 2 subfamily.</text>
</comment>
<dbReference type="Gene3D" id="3.30.930.10">
    <property type="entry name" value="Bira Bifunctional Protein, Domain 2"/>
    <property type="match status" value="1"/>
</dbReference>
<organism evidence="14 15">
    <name type="scientific">Pneumocystis wakefieldiae</name>
    <dbReference type="NCBI Taxonomy" id="38082"/>
    <lineage>
        <taxon>Eukaryota</taxon>
        <taxon>Fungi</taxon>
        <taxon>Dikarya</taxon>
        <taxon>Ascomycota</taxon>
        <taxon>Taphrinomycotina</taxon>
        <taxon>Pneumocystomycetes</taxon>
        <taxon>Pneumocystaceae</taxon>
        <taxon>Pneumocystis</taxon>
    </lineage>
</organism>
<keyword evidence="10" id="KW-0648">Protein biosynthesis</keyword>
<dbReference type="Gene3D" id="1.10.10.2320">
    <property type="match status" value="1"/>
</dbReference>
<keyword evidence="5" id="KW-0436">Ligase</keyword>
<dbReference type="Gene3D" id="3.30.1370.240">
    <property type="match status" value="1"/>
</dbReference>
<dbReference type="Pfam" id="PF01409">
    <property type="entry name" value="tRNA-synt_2d"/>
    <property type="match status" value="1"/>
</dbReference>
<dbReference type="EMBL" id="CP054548">
    <property type="protein sequence ID" value="QSL67118.1"/>
    <property type="molecule type" value="Genomic_DNA"/>
</dbReference>
<dbReference type="GO" id="GO:0009328">
    <property type="term" value="C:phenylalanine-tRNA ligase complex"/>
    <property type="evidence" value="ECO:0007669"/>
    <property type="project" value="TreeGrafter"/>
</dbReference>
<evidence type="ECO:0000256" key="4">
    <source>
        <dbReference type="ARBA" id="ARBA00022490"/>
    </source>
</evidence>
<dbReference type="GO" id="GO:0000049">
    <property type="term" value="F:tRNA binding"/>
    <property type="evidence" value="ECO:0007669"/>
    <property type="project" value="InterPro"/>
</dbReference>
<evidence type="ECO:0000256" key="2">
    <source>
        <dbReference type="ARBA" id="ARBA00006703"/>
    </source>
</evidence>
<dbReference type="InterPro" id="IPR006195">
    <property type="entry name" value="aa-tRNA-synth_II"/>
</dbReference>
<accession>A0A899G765</accession>
<dbReference type="OrthoDB" id="238316at2759"/>
<protein>
    <recommendedName>
        <fullName evidence="3">phenylalanine--tRNA ligase</fullName>
        <ecNumber evidence="3">6.1.1.20</ecNumber>
    </recommendedName>
    <alternativeName>
        <fullName evidence="12">Phenylalanyl-tRNA synthetase alpha subunit</fullName>
    </alternativeName>
</protein>
<comment type="subcellular location">
    <subcellularLocation>
        <location evidence="1">Cytoplasm</location>
    </subcellularLocation>
</comment>
<dbReference type="GO" id="GO:0046872">
    <property type="term" value="F:metal ion binding"/>
    <property type="evidence" value="ECO:0007669"/>
    <property type="project" value="UniProtKB-KW"/>
</dbReference>
<evidence type="ECO:0000256" key="7">
    <source>
        <dbReference type="ARBA" id="ARBA00022741"/>
    </source>
</evidence>
<dbReference type="PANTHER" id="PTHR11538">
    <property type="entry name" value="PHENYLALANYL-TRNA SYNTHETASE"/>
    <property type="match status" value="1"/>
</dbReference>
<dbReference type="PROSITE" id="PS50862">
    <property type="entry name" value="AA_TRNA_LIGASE_II"/>
    <property type="match status" value="1"/>
</dbReference>
<evidence type="ECO:0000256" key="1">
    <source>
        <dbReference type="ARBA" id="ARBA00004496"/>
    </source>
</evidence>
<dbReference type="InterPro" id="IPR040725">
    <property type="entry name" value="PheRS_DBD3"/>
</dbReference>
<dbReference type="NCBIfam" id="TIGR00468">
    <property type="entry name" value="pheS"/>
    <property type="match status" value="1"/>
</dbReference>
<keyword evidence="8" id="KW-0067">ATP-binding</keyword>
<evidence type="ECO:0000259" key="13">
    <source>
        <dbReference type="PROSITE" id="PS50862"/>
    </source>
</evidence>
<dbReference type="InterPro" id="IPR002319">
    <property type="entry name" value="Phenylalanyl-tRNA_Synthase"/>
</dbReference>
<evidence type="ECO:0000256" key="10">
    <source>
        <dbReference type="ARBA" id="ARBA00022917"/>
    </source>
</evidence>
<evidence type="ECO:0000256" key="6">
    <source>
        <dbReference type="ARBA" id="ARBA00022723"/>
    </source>
</evidence>
<feature type="domain" description="Aminoacyl-transfer RNA synthetases class-II family profile" evidence="13">
    <location>
        <begin position="229"/>
        <end position="414"/>
    </location>
</feature>